<dbReference type="InterPro" id="IPR011013">
    <property type="entry name" value="Gal_mutarotase_sf_dom"/>
</dbReference>
<dbReference type="GO" id="GO:0005975">
    <property type="term" value="P:carbohydrate metabolic process"/>
    <property type="evidence" value="ECO:0007669"/>
    <property type="project" value="InterPro"/>
</dbReference>
<evidence type="ECO:0000313" key="3">
    <source>
        <dbReference type="Proteomes" id="UP001153404"/>
    </source>
</evidence>
<sequence>MNIRRYEARPDGLVLETSNGRMKLTPYASGTIRVQYTLEPTFGAGRSFMIVREADGAVPYTVEEDERRLYFSTSSLAIQIDKRTGAFVYRDAAGTLLAQEPARGGKSLVPVDVVRAVFDEDARLETGQGGGRSADPRVAGANRGRPTGLSHEARVRLGGRRSVVRIGLA</sequence>
<organism evidence="2 3">
    <name type="scientific">Cohnella rhizosphaerae</name>
    <dbReference type="NCBI Taxonomy" id="1457232"/>
    <lineage>
        <taxon>Bacteria</taxon>
        <taxon>Bacillati</taxon>
        <taxon>Bacillota</taxon>
        <taxon>Bacilli</taxon>
        <taxon>Bacillales</taxon>
        <taxon>Paenibacillaceae</taxon>
        <taxon>Cohnella</taxon>
    </lineage>
</organism>
<dbReference type="Proteomes" id="UP001153404">
    <property type="component" value="Unassembled WGS sequence"/>
</dbReference>
<protein>
    <submittedName>
        <fullName evidence="2">DUF4968 domain-containing protein</fullName>
    </submittedName>
</protein>
<dbReference type="Gene3D" id="2.60.40.1760">
    <property type="entry name" value="glycosyl hydrolase (family 31)"/>
    <property type="match status" value="1"/>
</dbReference>
<reference evidence="2" key="1">
    <citation type="submission" date="2022-10" db="EMBL/GenBank/DDBJ databases">
        <title>Comparative genomic analysis of Cohnella hashimotonis sp. nov., isolated from the International Space Station.</title>
        <authorList>
            <person name="Simpson A."/>
            <person name="Venkateswaran K."/>
        </authorList>
    </citation>
    <scope>NUCLEOTIDE SEQUENCE</scope>
    <source>
        <strain evidence="2">DSM 28161</strain>
    </source>
</reference>
<evidence type="ECO:0000313" key="2">
    <source>
        <dbReference type="EMBL" id="MDG0808136.1"/>
    </source>
</evidence>
<evidence type="ECO:0000256" key="1">
    <source>
        <dbReference type="SAM" id="MobiDB-lite"/>
    </source>
</evidence>
<dbReference type="EMBL" id="JAPDIA010000001">
    <property type="protein sequence ID" value="MDG0808136.1"/>
    <property type="molecule type" value="Genomic_DNA"/>
</dbReference>
<gene>
    <name evidence="2" type="ORF">OMP40_00955</name>
</gene>
<feature type="region of interest" description="Disordered" evidence="1">
    <location>
        <begin position="125"/>
        <end position="149"/>
    </location>
</feature>
<dbReference type="RefSeq" id="WP_277528418.1">
    <property type="nucleotide sequence ID" value="NZ_JAPDIA010000001.1"/>
</dbReference>
<dbReference type="AlphaFoldDB" id="A0A9X4QQK6"/>
<accession>A0A9X4QQK6</accession>
<proteinExistence type="predicted"/>
<dbReference type="GO" id="GO:0003824">
    <property type="term" value="F:catalytic activity"/>
    <property type="evidence" value="ECO:0007669"/>
    <property type="project" value="InterPro"/>
</dbReference>
<dbReference type="GO" id="GO:0030246">
    <property type="term" value="F:carbohydrate binding"/>
    <property type="evidence" value="ECO:0007669"/>
    <property type="project" value="InterPro"/>
</dbReference>
<dbReference type="SUPFAM" id="SSF74650">
    <property type="entry name" value="Galactose mutarotase-like"/>
    <property type="match status" value="1"/>
</dbReference>
<comment type="caution">
    <text evidence="2">The sequence shown here is derived from an EMBL/GenBank/DDBJ whole genome shotgun (WGS) entry which is preliminary data.</text>
</comment>
<keyword evidence="3" id="KW-1185">Reference proteome</keyword>
<name>A0A9X4QQK6_9BACL</name>